<organism evidence="1 2">
    <name type="scientific">Colletotrichum destructivum</name>
    <dbReference type="NCBI Taxonomy" id="34406"/>
    <lineage>
        <taxon>Eukaryota</taxon>
        <taxon>Fungi</taxon>
        <taxon>Dikarya</taxon>
        <taxon>Ascomycota</taxon>
        <taxon>Pezizomycotina</taxon>
        <taxon>Sordariomycetes</taxon>
        <taxon>Hypocreomycetidae</taxon>
        <taxon>Glomerellales</taxon>
        <taxon>Glomerellaceae</taxon>
        <taxon>Colletotrichum</taxon>
        <taxon>Colletotrichum destructivum species complex</taxon>
    </lineage>
</organism>
<keyword evidence="2" id="KW-1185">Reference proteome</keyword>
<name>A0AAX4HYP0_9PEZI</name>
<evidence type="ECO:0000313" key="2">
    <source>
        <dbReference type="Proteomes" id="UP001322277"/>
    </source>
</evidence>
<gene>
    <name evidence="1" type="ORF">CDEST_00972</name>
</gene>
<accession>A0AAX4HYP0</accession>
<dbReference type="KEGG" id="cdet:87937475"/>
<dbReference type="Proteomes" id="UP001322277">
    <property type="component" value="Chromosome 1"/>
</dbReference>
<dbReference type="EMBL" id="CP137305">
    <property type="protein sequence ID" value="WQF75958.1"/>
    <property type="molecule type" value="Genomic_DNA"/>
</dbReference>
<dbReference type="RefSeq" id="XP_062773182.1">
    <property type="nucleotide sequence ID" value="XM_062917131.1"/>
</dbReference>
<proteinExistence type="predicted"/>
<reference evidence="2" key="1">
    <citation type="journal article" date="2023" name="bioRxiv">
        <title>Complete genome of the Medicago anthracnose fungus, Colletotrichum destructivum, reveals a mini-chromosome-like region within a core chromosome.</title>
        <authorList>
            <person name="Lapalu N."/>
            <person name="Simon A."/>
            <person name="Lu A."/>
            <person name="Plaumann P.-L."/>
            <person name="Amselem J."/>
            <person name="Pigne S."/>
            <person name="Auger A."/>
            <person name="Koch C."/>
            <person name="Dallery J.-F."/>
            <person name="O'Connell R.J."/>
        </authorList>
    </citation>
    <scope>NUCLEOTIDE SEQUENCE [LARGE SCALE GENOMIC DNA]</scope>
    <source>
        <strain evidence="2">CBS 520.97</strain>
    </source>
</reference>
<dbReference type="AlphaFoldDB" id="A0AAX4HYP0"/>
<dbReference type="GeneID" id="87937475"/>
<evidence type="ECO:0000313" key="1">
    <source>
        <dbReference type="EMBL" id="WQF75958.1"/>
    </source>
</evidence>
<sequence>MSLKGGRSIGERERKLGAPLCHDLRAPETPAAGRDRPFPRAARCMVSLGVCPTPGQCHLSAGIAPQHKAGENSIRIWP</sequence>
<protein>
    <submittedName>
        <fullName evidence="1">Uncharacterized protein</fullName>
    </submittedName>
</protein>